<sequence length="478" mass="53581">MVSTTKIKSVDFYRKIPRDLTEASLSGAGLSIVAALAMMFLFGMELSTYLAVTTQTSVIVDNSSDDDFLQIDFNVSFPALSCEFASVDVSDVLSTNRLNLTKEIKKVPIDPHLRETGEEYHPTPNLDLIHHGDEHQVDDNAYAAISLTGAIFDKISHKFPILVVNFYAPWCYWSSRLRPSWEKAAEITRQKYGPDSDGRVLLGSVDCTEEPALCTKYHIQGYPSIRIFHNGSDLRDDHGHQEHDSYHGNRDTESLVKMVDELLRPIKKFDGTPNHAASSIRKAPVSGGCRIEGYVRAKKVPGELVISAVSGAHSFDASRMNMTHFVNHLSFGRMISARLLTDMKRLLPYLGLSHDRLNGKWFVNEGKFAANVTIEHYLQVVKTEVVSRRFGQEYSVIEEYEYTAHSSVAHGYYYPVAKFHFDLSPMQVMISENPKSFSHFVTNVCAIIGGVFTVAGILDSIFQSTYGIMKKVELGKNF</sequence>
<evidence type="ECO:0000256" key="8">
    <source>
        <dbReference type="SAM" id="Phobius"/>
    </source>
</evidence>
<dbReference type="PANTHER" id="PTHR10984">
    <property type="entry name" value="ENDOPLASMIC RETICULUM-GOLGI INTERMEDIATE COMPARTMENT PROTEIN"/>
    <property type="match status" value="1"/>
</dbReference>
<keyword evidence="4" id="KW-0732">Signal</keyword>
<dbReference type="Pfam" id="PF00085">
    <property type="entry name" value="Thioredoxin"/>
    <property type="match status" value="1"/>
</dbReference>
<feature type="domain" description="Thioredoxin" evidence="9">
    <location>
        <begin position="117"/>
        <end position="264"/>
    </location>
</feature>
<comment type="similarity">
    <text evidence="2">Belongs to the protein disulfide isomerase family.</text>
</comment>
<dbReference type="GO" id="GO:0016020">
    <property type="term" value="C:membrane"/>
    <property type="evidence" value="ECO:0007669"/>
    <property type="project" value="UniProtKB-SubCell"/>
</dbReference>
<dbReference type="InterPro" id="IPR036249">
    <property type="entry name" value="Thioredoxin-like_sf"/>
</dbReference>
<dbReference type="KEGG" id="rsz:108855140"/>
<evidence type="ECO:0000256" key="5">
    <source>
        <dbReference type="ARBA" id="ARBA00022989"/>
    </source>
</evidence>
<dbReference type="FunFam" id="3.40.30.10:FF:000174">
    <property type="entry name" value="Protein disulfide-isomerase 5-4"/>
    <property type="match status" value="1"/>
</dbReference>
<evidence type="ECO:0000256" key="7">
    <source>
        <dbReference type="ARBA" id="ARBA00054003"/>
    </source>
</evidence>
<protein>
    <submittedName>
        <fullName evidence="11">Protein disulfide-isomerase 5-3-like</fullName>
    </submittedName>
</protein>
<reference evidence="10" key="1">
    <citation type="journal article" date="2019" name="Database">
        <title>The radish genome database (RadishGD): an integrated information resource for radish genomics.</title>
        <authorList>
            <person name="Yu H.J."/>
            <person name="Baek S."/>
            <person name="Lee Y.J."/>
            <person name="Cho A."/>
            <person name="Mun J.H."/>
        </authorList>
    </citation>
    <scope>NUCLEOTIDE SEQUENCE [LARGE SCALE GENOMIC DNA]</scope>
    <source>
        <strain evidence="10">cv. WK10039</strain>
    </source>
</reference>
<dbReference type="SUPFAM" id="SSF52833">
    <property type="entry name" value="Thioredoxin-like"/>
    <property type="match status" value="1"/>
</dbReference>
<dbReference type="PROSITE" id="PS51352">
    <property type="entry name" value="THIOREDOXIN_2"/>
    <property type="match status" value="1"/>
</dbReference>
<feature type="transmembrane region" description="Helical" evidence="8">
    <location>
        <begin position="440"/>
        <end position="462"/>
    </location>
</feature>
<dbReference type="OrthoDB" id="1035669at2759"/>
<gene>
    <name evidence="11" type="primary">LOC108855140</name>
</gene>
<evidence type="ECO:0000313" key="10">
    <source>
        <dbReference type="Proteomes" id="UP000504610"/>
    </source>
</evidence>
<dbReference type="Pfam" id="PF07970">
    <property type="entry name" value="COPIIcoated_ERV"/>
    <property type="match status" value="1"/>
</dbReference>
<evidence type="ECO:0000256" key="4">
    <source>
        <dbReference type="ARBA" id="ARBA00022729"/>
    </source>
</evidence>
<evidence type="ECO:0000256" key="2">
    <source>
        <dbReference type="ARBA" id="ARBA00006347"/>
    </source>
</evidence>
<keyword evidence="5 8" id="KW-1133">Transmembrane helix</keyword>
<evidence type="ECO:0000313" key="11">
    <source>
        <dbReference type="RefSeq" id="XP_018484377.1"/>
    </source>
</evidence>
<feature type="transmembrane region" description="Helical" evidence="8">
    <location>
        <begin position="20"/>
        <end position="42"/>
    </location>
</feature>
<keyword evidence="6 8" id="KW-0472">Membrane</keyword>
<dbReference type="Proteomes" id="UP000504610">
    <property type="component" value="Chromosome 1"/>
</dbReference>
<dbReference type="GO" id="GO:0005783">
    <property type="term" value="C:endoplasmic reticulum"/>
    <property type="evidence" value="ECO:0007669"/>
    <property type="project" value="TreeGrafter"/>
</dbReference>
<evidence type="ECO:0000259" key="9">
    <source>
        <dbReference type="PROSITE" id="PS51352"/>
    </source>
</evidence>
<dbReference type="GeneID" id="108855140"/>
<keyword evidence="3 8" id="KW-0812">Transmembrane</keyword>
<comment type="function">
    <text evidence="7">Acts as a protein-folding catalyst that interacts with nascent polypeptides to catalyze the formation, isomerization, and reduction or oxidation of disulfide bonds.</text>
</comment>
<dbReference type="AlphaFoldDB" id="A0A6J0NI00"/>
<dbReference type="Gene3D" id="3.40.30.10">
    <property type="entry name" value="Glutaredoxin"/>
    <property type="match status" value="1"/>
</dbReference>
<proteinExistence type="inferred from homology"/>
<keyword evidence="10" id="KW-1185">Reference proteome</keyword>
<comment type="subcellular location">
    <subcellularLocation>
        <location evidence="1">Membrane</location>
        <topology evidence="1">Single-pass membrane protein</topology>
    </subcellularLocation>
</comment>
<evidence type="ECO:0000256" key="1">
    <source>
        <dbReference type="ARBA" id="ARBA00004167"/>
    </source>
</evidence>
<dbReference type="InterPro" id="IPR013766">
    <property type="entry name" value="Thioredoxin_domain"/>
</dbReference>
<dbReference type="InterPro" id="IPR012936">
    <property type="entry name" value="Erv_C"/>
</dbReference>
<dbReference type="PANTHER" id="PTHR10984:SF65">
    <property type="entry name" value="GENOME ASSEMBLY, CHROMOSOME: A06"/>
    <property type="match status" value="1"/>
</dbReference>
<dbReference type="CDD" id="cd02961">
    <property type="entry name" value="PDI_a_family"/>
    <property type="match status" value="1"/>
</dbReference>
<dbReference type="RefSeq" id="XP_018484377.1">
    <property type="nucleotide sequence ID" value="XM_018628875.2"/>
</dbReference>
<accession>A0A6J0NI00</accession>
<organism evidence="10 11">
    <name type="scientific">Raphanus sativus</name>
    <name type="common">Radish</name>
    <name type="synonym">Raphanus raphanistrum var. sativus</name>
    <dbReference type="NCBI Taxonomy" id="3726"/>
    <lineage>
        <taxon>Eukaryota</taxon>
        <taxon>Viridiplantae</taxon>
        <taxon>Streptophyta</taxon>
        <taxon>Embryophyta</taxon>
        <taxon>Tracheophyta</taxon>
        <taxon>Spermatophyta</taxon>
        <taxon>Magnoliopsida</taxon>
        <taxon>eudicotyledons</taxon>
        <taxon>Gunneridae</taxon>
        <taxon>Pentapetalae</taxon>
        <taxon>rosids</taxon>
        <taxon>malvids</taxon>
        <taxon>Brassicales</taxon>
        <taxon>Brassicaceae</taxon>
        <taxon>Brassiceae</taxon>
        <taxon>Raphanus</taxon>
    </lineage>
</organism>
<dbReference type="Pfam" id="PF13850">
    <property type="entry name" value="ERGIC_N"/>
    <property type="match status" value="1"/>
</dbReference>
<dbReference type="GO" id="GO:0030134">
    <property type="term" value="C:COPII-coated ER to Golgi transport vesicle"/>
    <property type="evidence" value="ECO:0007669"/>
    <property type="project" value="TreeGrafter"/>
</dbReference>
<dbReference type="InterPro" id="IPR045888">
    <property type="entry name" value="Erv"/>
</dbReference>
<evidence type="ECO:0000256" key="3">
    <source>
        <dbReference type="ARBA" id="ARBA00022692"/>
    </source>
</evidence>
<dbReference type="InterPro" id="IPR039542">
    <property type="entry name" value="Erv_N"/>
</dbReference>
<evidence type="ECO:0000256" key="6">
    <source>
        <dbReference type="ARBA" id="ARBA00023136"/>
    </source>
</evidence>
<name>A0A6J0NI00_RAPSA</name>
<reference evidence="11" key="2">
    <citation type="submission" date="2025-08" db="UniProtKB">
        <authorList>
            <consortium name="RefSeq"/>
        </authorList>
    </citation>
    <scope>IDENTIFICATION</scope>
    <source>
        <tissue evidence="11">Leaf</tissue>
    </source>
</reference>